<dbReference type="GO" id="GO:0005829">
    <property type="term" value="C:cytosol"/>
    <property type="evidence" value="ECO:0007669"/>
    <property type="project" value="TreeGrafter"/>
</dbReference>
<reference evidence="3 4" key="1">
    <citation type="journal article" date="2014" name="Genome Announc.">
        <title>Draft genome sequences of eight enterohepatic helicobacter species isolated from both laboratory and wild rodents.</title>
        <authorList>
            <person name="Sheh A."/>
            <person name="Shen Z."/>
            <person name="Fox J.G."/>
        </authorList>
    </citation>
    <scope>NUCLEOTIDE SEQUENCE [LARGE SCALE GENOMIC DNA]</scope>
    <source>
        <strain evidence="3 4">MIT 01-6451</strain>
    </source>
</reference>
<evidence type="ECO:0000313" key="3">
    <source>
        <dbReference type="EMBL" id="TLE01009.1"/>
    </source>
</evidence>
<dbReference type="Pfam" id="PF00773">
    <property type="entry name" value="RNB"/>
    <property type="match status" value="1"/>
</dbReference>
<dbReference type="Pfam" id="PF24190">
    <property type="entry name" value="OB_RNR_2nd"/>
    <property type="match status" value="1"/>
</dbReference>
<dbReference type="OrthoDB" id="9764149at2"/>
<comment type="caution">
    <text evidence="3">The sequence shown here is derived from an EMBL/GenBank/DDBJ whole genome shotgun (WGS) entry which is preliminary data.</text>
</comment>
<dbReference type="SUPFAM" id="SSF50249">
    <property type="entry name" value="Nucleic acid-binding proteins"/>
    <property type="match status" value="1"/>
</dbReference>
<dbReference type="STRING" id="425400.LS65_02640"/>
<protein>
    <submittedName>
        <fullName evidence="3">RNB domain-containing ribonuclease</fullName>
    </submittedName>
</protein>
<dbReference type="Pfam" id="PF22896">
    <property type="entry name" value="OB_RNR_1st"/>
    <property type="match status" value="1"/>
</dbReference>
<dbReference type="PROSITE" id="PS01175">
    <property type="entry name" value="RIBONUCLEASE_II"/>
    <property type="match status" value="1"/>
</dbReference>
<dbReference type="SMART" id="SM00955">
    <property type="entry name" value="RNB"/>
    <property type="match status" value="1"/>
</dbReference>
<keyword evidence="1" id="KW-0269">Exonuclease</keyword>
<feature type="domain" description="RNB" evidence="2">
    <location>
        <begin position="213"/>
        <end position="534"/>
    </location>
</feature>
<sequence length="647" mass="74338">MIYFYALIANATHKKRIPKSFLTALKQLEDLNVLQREGESYALKSHFIIGSVDISRSGKIFIKSFNTKDENDFLLENGRYALKKGDIILAKKLHKKIKFIAALYTPKSYILATLVMKKGTIKALEIQTKDNKEHYIDLKVSQKSLKALPPHCVVKIERSSANIVEVLGVLEDSQIDEKIVLSSYNRVNEFSSNIKEFAQSFGDEVYKEMYPNRIDLSHLPFCVIDPKDARDHDDAIYFDSKTKTLYVAIADVGEYVSNESALDKEARQRGFSIYFPHKVVPMLPFELSSGICSLKENKVRLAMVWKITLDKNAQVQKSELLEAFIQSHANVSYEVIESFLQGHKSILPKEIQKWLKAYLPYVKKHRATRLQYGYEFQSNEIKLELDEYQNISSWHKHKHTLAHSIIEESMLLANVQSALMLINNAQQGIFRIHPPPKEERIQLLLWEFNNMGFDLPPKLGLHSLICAIQSQAKESDMAEVLDDMIIKSFAKATYSTANIGHFGLGFESYTHFTSPIRRYSDLIVHRILKSILHKDKSLPYQLEGLKALTQEINMKEKQVRHIEQDFYQRKMLTFAQKLLESTKPLICSALVINEDSYAIALDTLPHIKIALSHSFERYKLVKVQIEKVDLLCGYVQGKVIESMQLKS</sequence>
<dbReference type="InterPro" id="IPR012340">
    <property type="entry name" value="NA-bd_OB-fold"/>
</dbReference>
<gene>
    <name evidence="3" type="ORF">LS65_006785</name>
</gene>
<proteinExistence type="predicted"/>
<organism evidence="3 4">
    <name type="scientific">Helicobacter japonicus</name>
    <dbReference type="NCBI Taxonomy" id="425400"/>
    <lineage>
        <taxon>Bacteria</taxon>
        <taxon>Pseudomonadati</taxon>
        <taxon>Campylobacterota</taxon>
        <taxon>Epsilonproteobacteria</taxon>
        <taxon>Campylobacterales</taxon>
        <taxon>Helicobacteraceae</taxon>
        <taxon>Helicobacter</taxon>
    </lineage>
</organism>
<dbReference type="PANTHER" id="PTHR23355:SF9">
    <property type="entry name" value="DIS3-LIKE EXONUCLEASE 2"/>
    <property type="match status" value="1"/>
</dbReference>
<name>A0A4U8TML7_9HELI</name>
<dbReference type="InterPro" id="IPR050180">
    <property type="entry name" value="RNR_Ribonuclease"/>
</dbReference>
<evidence type="ECO:0000259" key="2">
    <source>
        <dbReference type="SMART" id="SM00955"/>
    </source>
</evidence>
<accession>A0A4U8TML7</accession>
<dbReference type="GO" id="GO:0006402">
    <property type="term" value="P:mRNA catabolic process"/>
    <property type="evidence" value="ECO:0007669"/>
    <property type="project" value="TreeGrafter"/>
</dbReference>
<dbReference type="EMBL" id="JRMQ02000009">
    <property type="protein sequence ID" value="TLE01009.1"/>
    <property type="molecule type" value="Genomic_DNA"/>
</dbReference>
<evidence type="ECO:0000256" key="1">
    <source>
        <dbReference type="ARBA" id="ARBA00022839"/>
    </source>
</evidence>
<dbReference type="InterPro" id="IPR001900">
    <property type="entry name" value="RNase_II/R"/>
</dbReference>
<keyword evidence="1" id="KW-0378">Hydrolase</keyword>
<dbReference type="InterPro" id="IPR022966">
    <property type="entry name" value="RNase_II/R_CS"/>
</dbReference>
<dbReference type="RefSeq" id="WP_034361072.1">
    <property type="nucleotide sequence ID" value="NZ_CAJUDB010000016.1"/>
</dbReference>
<dbReference type="InterPro" id="IPR057293">
    <property type="entry name" value="RNR_OB2"/>
</dbReference>
<dbReference type="GO" id="GO:0003723">
    <property type="term" value="F:RNA binding"/>
    <property type="evidence" value="ECO:0007669"/>
    <property type="project" value="InterPro"/>
</dbReference>
<dbReference type="GO" id="GO:0004540">
    <property type="term" value="F:RNA nuclease activity"/>
    <property type="evidence" value="ECO:0007669"/>
    <property type="project" value="InterPro"/>
</dbReference>
<keyword evidence="1" id="KW-0540">Nuclease</keyword>
<dbReference type="GO" id="GO:0004527">
    <property type="term" value="F:exonuclease activity"/>
    <property type="evidence" value="ECO:0007669"/>
    <property type="project" value="UniProtKB-KW"/>
</dbReference>
<dbReference type="Proteomes" id="UP000029707">
    <property type="component" value="Unassembled WGS sequence"/>
</dbReference>
<dbReference type="AlphaFoldDB" id="A0A4U8TML7"/>
<evidence type="ECO:0000313" key="4">
    <source>
        <dbReference type="Proteomes" id="UP000029707"/>
    </source>
</evidence>
<keyword evidence="4" id="KW-1185">Reference proteome</keyword>
<dbReference type="PANTHER" id="PTHR23355">
    <property type="entry name" value="RIBONUCLEASE"/>
    <property type="match status" value="1"/>
</dbReference>
<dbReference type="InterPro" id="IPR054561">
    <property type="entry name" value="RNR_OB1_N"/>
</dbReference>